<dbReference type="EMBL" id="PFFF01000036">
    <property type="protein sequence ID" value="PIV89677.1"/>
    <property type="molecule type" value="Genomic_DNA"/>
</dbReference>
<accession>A0A2H9MMC5</accession>
<dbReference type="AlphaFoldDB" id="A0A2H9QRS3"/>
<accession>A0A2H9M252</accession>
<dbReference type="Proteomes" id="UP000228888">
    <property type="component" value="Unassembled WGS sequence"/>
</dbReference>
<evidence type="ECO:0000313" key="7">
    <source>
        <dbReference type="Proteomes" id="UP000228874"/>
    </source>
</evidence>
<protein>
    <submittedName>
        <fullName evidence="5">Uncharacterized protein</fullName>
    </submittedName>
</protein>
<dbReference type="Proteomes" id="UP000228874">
    <property type="component" value="Unassembled WGS sequence"/>
</dbReference>
<evidence type="ECO:0000313" key="2">
    <source>
        <dbReference type="EMBL" id="PIV89677.1"/>
    </source>
</evidence>
<reference evidence="7 8" key="2">
    <citation type="submission" date="2017-09" db="EMBL/GenBank/DDBJ databases">
        <title>Depth-based differentiation of microbial function through sediment-hosted aquifers and enrichment of novel symbionts in the deep terrestrial subsurface.</title>
        <authorList>
            <person name="Probst A.J."/>
            <person name="Ladd B."/>
            <person name="Jarett J.K."/>
            <person name="Geller-Mcgrath D.E."/>
            <person name="Sieber C.M.K."/>
            <person name="Emerson J.B."/>
            <person name="Anantharaman K."/>
            <person name="Thomas B.C."/>
            <person name="Malmstrom R."/>
            <person name="Stieglmeier M."/>
            <person name="Klingl A."/>
            <person name="Woyke T."/>
            <person name="Ryan C.M."/>
            <person name="Banfield J.F."/>
        </authorList>
    </citation>
    <scope>NUCLEOTIDE SEQUENCE [LARGE SCALE GENOMIC DNA]</scope>
</reference>
<dbReference type="EMBL" id="PFIH01000056">
    <property type="protein sequence ID" value="PIX27950.1"/>
    <property type="molecule type" value="Genomic_DNA"/>
</dbReference>
<comment type="caution">
    <text evidence="5">The sequence shown here is derived from an EMBL/GenBank/DDBJ whole genome shotgun (WGS) entry which is preliminary data.</text>
</comment>
<organism evidence="5 8">
    <name type="scientific">Huberarchaeum crystalense</name>
    <dbReference type="NCBI Taxonomy" id="2014257"/>
    <lineage>
        <taxon>Archaea</taxon>
        <taxon>Candidatus Huberarchaeota</taxon>
        <taxon>Candidatus Huberarchaeia</taxon>
        <taxon>Candidatus Huberarchaeales</taxon>
        <taxon>Candidatus Huberarchaeaceae</taxon>
        <taxon>Candidatus Huberarchaeum</taxon>
    </lineage>
</organism>
<evidence type="ECO:0000313" key="5">
    <source>
        <dbReference type="EMBL" id="PJB03554.1"/>
    </source>
</evidence>
<evidence type="ECO:0000313" key="6">
    <source>
        <dbReference type="EMBL" id="PJC01367.1"/>
    </source>
</evidence>
<proteinExistence type="predicted"/>
<gene>
    <name evidence="6" type="ORF">CO072_01475</name>
    <name evidence="5" type="ORF">CO124_02220</name>
    <name evidence="1" type="ORF">COS45_01450</name>
    <name evidence="2" type="ORF">COW47_01575</name>
    <name evidence="4" type="ORF">COY63_01690</name>
    <name evidence="3" type="ORF">COZ66_02305</name>
</gene>
<name>A0A2H9QRS3_HUBC1</name>
<dbReference type="Proteomes" id="UP000230713">
    <property type="component" value="Unassembled WGS sequence"/>
</dbReference>
<evidence type="ECO:0000313" key="1">
    <source>
        <dbReference type="EMBL" id="PIV13706.1"/>
    </source>
</evidence>
<sequence length="63" mass="7706">MIKQKKKSMSKFSLEYKYIESQESMISRQQYLFSDLAPTGPKQEFLYNLRGKEYLKERFSLWK</sequence>
<evidence type="ECO:0000313" key="4">
    <source>
        <dbReference type="EMBL" id="PIY99785.1"/>
    </source>
</evidence>
<dbReference type="EMBL" id="PFMG01000040">
    <property type="protein sequence ID" value="PIY99785.1"/>
    <property type="molecule type" value="Genomic_DNA"/>
</dbReference>
<evidence type="ECO:0000313" key="3">
    <source>
        <dbReference type="EMBL" id="PIX27950.1"/>
    </source>
</evidence>
<dbReference type="EMBL" id="PFUW01000040">
    <property type="protein sequence ID" value="PJB03554.1"/>
    <property type="molecule type" value="Genomic_DNA"/>
</dbReference>
<evidence type="ECO:0000313" key="8">
    <source>
        <dbReference type="Proteomes" id="UP000228888"/>
    </source>
</evidence>
<reference evidence="5" key="1">
    <citation type="submission" date="2017-09" db="EMBL/GenBank/DDBJ databases">
        <title>Depth-based differentiation of microbial function through sediment-hosted aquifers and enrichment of novel symbionts in the deep terrestrial subsurface.</title>
        <authorList>
            <person name="Probst A.J."/>
            <person name="Ladd B."/>
            <person name="Jarett J.K."/>
            <person name="Geller-Mcgrath D.E."/>
            <person name="Sieber C.M."/>
            <person name="Emerson J.B."/>
            <person name="Anantharaman K."/>
            <person name="Thomas B.C."/>
            <person name="Malmstrom R."/>
            <person name="Stieglmeier M."/>
            <person name="Klingl A."/>
            <person name="Woyke T."/>
            <person name="Ryan C.M."/>
            <person name="Banfield J.F."/>
        </authorList>
    </citation>
    <scope>NUCLEOTIDE SEQUENCE [LARGE SCALE GENOMIC DNA]</scope>
    <source>
        <strain evidence="1">CG03_land_8_20_14_0_80_31_114</strain>
        <strain evidence="2">CG17_big_fil_post_rev_8_21_14_2_50_31_73</strain>
        <strain evidence="4">CG_4_10_14_0_8_um_filter_31_133</strain>
        <strain evidence="3">CG_4_8_14_3_um_filter</strain>
        <strain evidence="6">CG_4_9_14_0_8_um_filter_31_21</strain>
        <strain evidence="5">CG_4_9_14_3_um_filter_31_125</strain>
    </source>
</reference>
<accession>A0A2H9N2D7</accession>
<accession>A0A2H9QRS3</accession>
<dbReference type="Proteomes" id="UP000231449">
    <property type="component" value="Unassembled WGS sequence"/>
</dbReference>
<dbReference type="EMBL" id="PFSX01000037">
    <property type="protein sequence ID" value="PJC01367.1"/>
    <property type="molecule type" value="Genomic_DNA"/>
</dbReference>
<dbReference type="Proteomes" id="UP000228989">
    <property type="component" value="Unassembled WGS sequence"/>
</dbReference>
<accession>A0A2H9RCY2</accession>
<accession>A0A2H9P9S3</accession>
<dbReference type="EMBL" id="PEUT01000035">
    <property type="protein sequence ID" value="PIV13706.1"/>
    <property type="molecule type" value="Genomic_DNA"/>
</dbReference>
<dbReference type="Proteomes" id="UP000231232">
    <property type="component" value="Unassembled WGS sequence"/>
</dbReference>